<dbReference type="GO" id="GO:0009505">
    <property type="term" value="C:plant-type cell wall"/>
    <property type="evidence" value="ECO:0007669"/>
    <property type="project" value="TreeGrafter"/>
</dbReference>
<dbReference type="Gene3D" id="3.20.20.80">
    <property type="entry name" value="Glycosidases"/>
    <property type="match status" value="1"/>
</dbReference>
<comment type="similarity">
    <text evidence="1">Belongs to the glycosyl hydrolase 79 family.</text>
</comment>
<protein>
    <recommendedName>
        <fullName evidence="5">Heparanase-like protein 2</fullName>
    </recommendedName>
</protein>
<keyword evidence="2" id="KW-0732">Signal</keyword>
<reference evidence="3 4" key="1">
    <citation type="journal article" date="2021" name="bioRxiv">
        <title>The Gossypium anomalum genome as a resource for cotton improvement and evolutionary analysis of hybrid incompatibility.</title>
        <authorList>
            <person name="Grover C.E."/>
            <person name="Yuan D."/>
            <person name="Arick M.A."/>
            <person name="Miller E.R."/>
            <person name="Hu G."/>
            <person name="Peterson D.G."/>
            <person name="Wendel J.F."/>
            <person name="Udall J.A."/>
        </authorList>
    </citation>
    <scope>NUCLEOTIDE SEQUENCE [LARGE SCALE GENOMIC DNA]</scope>
    <source>
        <strain evidence="3">JFW-Udall</strain>
        <tissue evidence="3">Leaf</tissue>
    </source>
</reference>
<dbReference type="Pfam" id="PF03662">
    <property type="entry name" value="Glyco_hydro_79n"/>
    <property type="match status" value="2"/>
</dbReference>
<dbReference type="OrthoDB" id="1727988at2759"/>
<dbReference type="GO" id="GO:0016020">
    <property type="term" value="C:membrane"/>
    <property type="evidence" value="ECO:0007669"/>
    <property type="project" value="InterPro"/>
</dbReference>
<feature type="chain" id="PRO_5035199127" description="Heparanase-like protein 2" evidence="2">
    <location>
        <begin position="22"/>
        <end position="472"/>
    </location>
</feature>
<evidence type="ECO:0000256" key="1">
    <source>
        <dbReference type="ARBA" id="ARBA00009800"/>
    </source>
</evidence>
<dbReference type="InterPro" id="IPR017853">
    <property type="entry name" value="GH"/>
</dbReference>
<evidence type="ECO:0008006" key="5">
    <source>
        <dbReference type="Google" id="ProtNLM"/>
    </source>
</evidence>
<proteinExistence type="inferred from homology"/>
<dbReference type="PANTHER" id="PTHR14363:SF13">
    <property type="entry name" value="OS07G0598400 PROTEIN"/>
    <property type="match status" value="1"/>
</dbReference>
<comment type="caution">
    <text evidence="3">The sequence shown here is derived from an EMBL/GenBank/DDBJ whole genome shotgun (WGS) entry which is preliminary data.</text>
</comment>
<dbReference type="InterPro" id="IPR005199">
    <property type="entry name" value="Glyco_hydro_79"/>
</dbReference>
<dbReference type="PANTHER" id="PTHR14363">
    <property type="entry name" value="HEPARANASE-RELATED"/>
    <property type="match status" value="1"/>
</dbReference>
<feature type="signal peptide" evidence="2">
    <location>
        <begin position="1"/>
        <end position="21"/>
    </location>
</feature>
<dbReference type="GO" id="GO:0004566">
    <property type="term" value="F:beta-glucuronidase activity"/>
    <property type="evidence" value="ECO:0007669"/>
    <property type="project" value="TreeGrafter"/>
</dbReference>
<accession>A0A8J6CPI8</accession>
<evidence type="ECO:0000313" key="4">
    <source>
        <dbReference type="Proteomes" id="UP000701853"/>
    </source>
</evidence>
<sequence length="472" mass="52669">MDLKCIFSLAILVFQISLSSTQNVNVVIQGATSIAETDDNFVCATLDWWPTEKCNYNQCPRGKAGLLNLGCLPMERWDELNKFFNQSGVKVTFGLNALLGRNRSQIEKGLWVGDWQLQNARDLMKYTISRGYKVDSYEFGIQLSGAGMGASVEAEQYGKDIVVLKKLVKELHPDPKTQPKVLGPSGYYDEKWFNSFLEVSGHDVVDGGQFLNSMDAYASDDPNMITKIQDPSYLNQDARTYKGVLNIVNKFKPQSGAWVSESGGVLHGGAKDLSPTFVDRFWYLDQLGMASTYNHKVFCRQTLTGGNYALLSTTTSIPNPDYYGALLWHRLMGSTVLAVTQEPNPNLRVYAHCVKKKPGISINFINLLKDSSFNVTLSNYEHQSRNLRSTDVAKPNFEFRGSKDREEYHLAVLARNIQGQIVLLKDVPMVPIETFDIPAMEPKLVNASTPISIAAHSIVYVTIRDFQAPACA</sequence>
<dbReference type="EMBL" id="JAHUZN010000009">
    <property type="protein sequence ID" value="KAG8482602.1"/>
    <property type="molecule type" value="Genomic_DNA"/>
</dbReference>
<dbReference type="AlphaFoldDB" id="A0A8J6CPI8"/>
<evidence type="ECO:0000313" key="3">
    <source>
        <dbReference type="EMBL" id="KAG8482602.1"/>
    </source>
</evidence>
<dbReference type="Proteomes" id="UP000701853">
    <property type="component" value="Chromosome 9"/>
</dbReference>
<name>A0A8J6CPI8_9ROSI</name>
<dbReference type="SUPFAM" id="SSF51445">
    <property type="entry name" value="(Trans)glycosidases"/>
    <property type="match status" value="1"/>
</dbReference>
<organism evidence="3 4">
    <name type="scientific">Gossypium anomalum</name>
    <dbReference type="NCBI Taxonomy" id="47600"/>
    <lineage>
        <taxon>Eukaryota</taxon>
        <taxon>Viridiplantae</taxon>
        <taxon>Streptophyta</taxon>
        <taxon>Embryophyta</taxon>
        <taxon>Tracheophyta</taxon>
        <taxon>Spermatophyta</taxon>
        <taxon>Magnoliopsida</taxon>
        <taxon>eudicotyledons</taxon>
        <taxon>Gunneridae</taxon>
        <taxon>Pentapetalae</taxon>
        <taxon>rosids</taxon>
        <taxon>malvids</taxon>
        <taxon>Malvales</taxon>
        <taxon>Malvaceae</taxon>
        <taxon>Malvoideae</taxon>
        <taxon>Gossypium</taxon>
    </lineage>
</organism>
<evidence type="ECO:0000256" key="2">
    <source>
        <dbReference type="SAM" id="SignalP"/>
    </source>
</evidence>
<gene>
    <name evidence="3" type="ORF">CXB51_024423</name>
</gene>
<keyword evidence="4" id="KW-1185">Reference proteome</keyword>